<evidence type="ECO:0000256" key="1">
    <source>
        <dbReference type="SAM" id="MobiDB-lite"/>
    </source>
</evidence>
<dbReference type="Proteomes" id="UP000704712">
    <property type="component" value="Unassembled WGS sequence"/>
</dbReference>
<accession>A0A8S9TKV2</accession>
<feature type="compositionally biased region" description="Low complexity" evidence="1">
    <location>
        <begin position="324"/>
        <end position="335"/>
    </location>
</feature>
<feature type="region of interest" description="Disordered" evidence="1">
    <location>
        <begin position="244"/>
        <end position="350"/>
    </location>
</feature>
<feature type="compositionally biased region" description="Basic and acidic residues" evidence="1">
    <location>
        <begin position="429"/>
        <end position="443"/>
    </location>
</feature>
<feature type="compositionally biased region" description="Basic and acidic residues" evidence="1">
    <location>
        <begin position="399"/>
        <end position="412"/>
    </location>
</feature>
<organism evidence="2 3">
    <name type="scientific">Phytophthora infestans</name>
    <name type="common">Potato late blight agent</name>
    <name type="synonym">Botrytis infestans</name>
    <dbReference type="NCBI Taxonomy" id="4787"/>
    <lineage>
        <taxon>Eukaryota</taxon>
        <taxon>Sar</taxon>
        <taxon>Stramenopiles</taxon>
        <taxon>Oomycota</taxon>
        <taxon>Peronosporomycetes</taxon>
        <taxon>Peronosporales</taxon>
        <taxon>Peronosporaceae</taxon>
        <taxon>Phytophthora</taxon>
    </lineage>
</organism>
<feature type="compositionally biased region" description="Pro residues" evidence="1">
    <location>
        <begin position="301"/>
        <end position="323"/>
    </location>
</feature>
<feature type="compositionally biased region" description="Basic and acidic residues" evidence="1">
    <location>
        <begin position="14"/>
        <end position="23"/>
    </location>
</feature>
<feature type="region of interest" description="Disordered" evidence="1">
    <location>
        <begin position="1"/>
        <end position="23"/>
    </location>
</feature>
<feature type="compositionally biased region" description="Polar residues" evidence="1">
    <location>
        <begin position="245"/>
        <end position="264"/>
    </location>
</feature>
<gene>
    <name evidence="2" type="ORF">GN958_ATG22564</name>
</gene>
<sequence length="939" mass="105493">MYISNQKRLRRYRKDRDAEERNSDATQLRLYELLAQEAGEEEQASNLANMARRIGSQILDPSEPSEAVGSIDPIVAAIKGKYLDKLIKEFRALPSSSLSPALQNIQRNLSHATFRSKLNERMAEMKAKNASAIEFSQAFLDKVAAGDPEAKKEFMKVARLRQYRHARDDEETNNEATQFALYDSLAKEATEAAQAQRLANMARHIWKHLAAADPSVAKAAAESSATLGAAKQLEGVMREVPEYAEQSSDVPVSSEVNVTSTDNTLVAPIETSRERRFSGETVTDEPLQTQTFSAGDDDIVPTPPPSPTFESPPPSPPSTPAPEPTYTTVRTVTPPVYVPPPVVPREPLSRPTQRNLTLDETLALVRGERERDQRERRTRTILQPTRGVEEEIDTAVTEQMEHERSQGQERRAQLSQLYNSPDMLTPEAVDLRREVARQHRELAEAEESDSDSDVVEVPRPPSPPREVIEISDDELESPRNRRQAPSQREWQRDIESLRGQIEQSQRRGRTDEVLRRRLEQILPSEPEPELSDTGYTSEEDRGRSRSESEDESEETSLRSKNRSHDVSTDAASAEFHISRILYRINKLGDDHTIVIRPVVNTSNLWDEGEPLNDIRIVFSDGKFKFVSEETGHNRPSIARRINWRLTLQNLEETERDNLDVGEYLRFRDERRFPKQREVETSDDVHSDSSKAVQADTEGADFRGMVKDAILELGGERYVPVFKASDDNHTWYFDETGALRSRNSGKITHLKSVNTIDWEATLQDLVARLGPNRLPNSFTRKMTYHHLAIDLNESQAHKACKGRGIRLTPGQFGKGRLSVHPENKKKLEPSVVKKKGCTLNLTPGELAETAWHHVQSRGMEGSGFWGKIWKGLKSGWNVLKDSGVLTAAADQGAKALGAYTGQPQVANALRSGLKRMTGVGIAERKKTKHEALKASGLYIS</sequence>
<feature type="region of interest" description="Disordered" evidence="1">
    <location>
        <begin position="396"/>
        <end position="570"/>
    </location>
</feature>
<evidence type="ECO:0000313" key="3">
    <source>
        <dbReference type="Proteomes" id="UP000704712"/>
    </source>
</evidence>
<feature type="compositionally biased region" description="Basic and acidic residues" evidence="1">
    <location>
        <begin position="538"/>
        <end position="547"/>
    </location>
</feature>
<protein>
    <submittedName>
        <fullName evidence="2">Uncharacterized protein</fullName>
    </submittedName>
</protein>
<dbReference type="EMBL" id="JAACNO010003147">
    <property type="protein sequence ID" value="KAF4128242.1"/>
    <property type="molecule type" value="Genomic_DNA"/>
</dbReference>
<feature type="compositionally biased region" description="Basic and acidic residues" evidence="1">
    <location>
        <begin position="504"/>
        <end position="519"/>
    </location>
</feature>
<reference evidence="2" key="1">
    <citation type="submission" date="2020-03" db="EMBL/GenBank/DDBJ databases">
        <title>Hybrid Assembly of Korean Phytophthora infestans isolates.</title>
        <authorList>
            <person name="Prokchorchik M."/>
            <person name="Lee Y."/>
            <person name="Seo J."/>
            <person name="Cho J.-H."/>
            <person name="Park Y.-E."/>
            <person name="Jang D.-C."/>
            <person name="Im J.-S."/>
            <person name="Choi J.-G."/>
            <person name="Park H.-J."/>
            <person name="Lee G.-B."/>
            <person name="Lee Y.-G."/>
            <person name="Hong S.-Y."/>
            <person name="Cho K."/>
            <person name="Sohn K.H."/>
        </authorList>
    </citation>
    <scope>NUCLEOTIDE SEQUENCE</scope>
    <source>
        <strain evidence="2">KR_2_A2</strain>
    </source>
</reference>
<comment type="caution">
    <text evidence="2">The sequence shown here is derived from an EMBL/GenBank/DDBJ whole genome shotgun (WGS) entry which is preliminary data.</text>
</comment>
<name>A0A8S9TKV2_PHYIN</name>
<feature type="compositionally biased region" description="Acidic residues" evidence="1">
    <location>
        <begin position="444"/>
        <end position="454"/>
    </location>
</feature>
<evidence type="ECO:0000313" key="2">
    <source>
        <dbReference type="EMBL" id="KAF4128242.1"/>
    </source>
</evidence>
<dbReference type="AlphaFoldDB" id="A0A8S9TKV2"/>
<proteinExistence type="predicted"/>